<feature type="transmembrane region" description="Helical" evidence="2">
    <location>
        <begin position="212"/>
        <end position="235"/>
    </location>
</feature>
<evidence type="ECO:0000256" key="2">
    <source>
        <dbReference type="SAM" id="Phobius"/>
    </source>
</evidence>
<feature type="compositionally biased region" description="Low complexity" evidence="1">
    <location>
        <begin position="42"/>
        <end position="65"/>
    </location>
</feature>
<evidence type="ECO:0000256" key="1">
    <source>
        <dbReference type="SAM" id="MobiDB-lite"/>
    </source>
</evidence>
<feature type="transmembrane region" description="Helical" evidence="2">
    <location>
        <begin position="147"/>
        <end position="174"/>
    </location>
</feature>
<evidence type="ECO:0000313" key="4">
    <source>
        <dbReference type="Proteomes" id="UP000307000"/>
    </source>
</evidence>
<organism evidence="3 4">
    <name type="scientific">Glutamicibacter creatinolyticus</name>
    <dbReference type="NCBI Taxonomy" id="162496"/>
    <lineage>
        <taxon>Bacteria</taxon>
        <taxon>Bacillati</taxon>
        <taxon>Actinomycetota</taxon>
        <taxon>Actinomycetes</taxon>
        <taxon>Micrococcales</taxon>
        <taxon>Micrococcaceae</taxon>
        <taxon>Glutamicibacter</taxon>
    </lineage>
</organism>
<dbReference type="KEGG" id="gcr:GcLGCM259_2204"/>
<reference evidence="3 4" key="1">
    <citation type="submission" date="2018-12" db="EMBL/GenBank/DDBJ databases">
        <title>Complete Genome Sequence of Glutamicibacter creatinolyticus strain LGCM259,isolated from an abscess of a 12-year-old mare in Italy.</title>
        <authorList>
            <person name="Santos R.G."/>
            <person name="Silva A.L."/>
            <person name="Seyffert N."/>
            <person name="Castro T.L.P."/>
            <person name="Attili A.R."/>
            <person name="Rifici C."/>
            <person name="Mazzullo G."/>
            <person name="Brenig B."/>
            <person name="Venanzi F."/>
            <person name="Azevedo V."/>
        </authorList>
    </citation>
    <scope>NUCLEOTIDE SEQUENCE [LARGE SCALE GENOMIC DNA]</scope>
    <source>
        <strain evidence="3 4">LGCM 259</strain>
    </source>
</reference>
<dbReference type="Proteomes" id="UP000307000">
    <property type="component" value="Chromosome"/>
</dbReference>
<dbReference type="EMBL" id="CP034412">
    <property type="protein sequence ID" value="QCY47914.1"/>
    <property type="molecule type" value="Genomic_DNA"/>
</dbReference>
<proteinExistence type="predicted"/>
<gene>
    <name evidence="3" type="ORF">GcLGCM259_2204</name>
</gene>
<feature type="region of interest" description="Disordered" evidence="1">
    <location>
        <begin position="1"/>
        <end position="68"/>
    </location>
</feature>
<feature type="compositionally biased region" description="Polar residues" evidence="1">
    <location>
        <begin position="1"/>
        <end position="17"/>
    </location>
</feature>
<keyword evidence="4" id="KW-1185">Reference proteome</keyword>
<keyword evidence="2" id="KW-0472">Membrane</keyword>
<feature type="transmembrane region" description="Helical" evidence="2">
    <location>
        <begin position="78"/>
        <end position="97"/>
    </location>
</feature>
<dbReference type="AlphaFoldDB" id="A0A5B7WXH1"/>
<protein>
    <submittedName>
        <fullName evidence="3">Uncharacterized protein</fullName>
    </submittedName>
</protein>
<sequence length="254" mass="27334">MSSTDPNQPGDQPQGSTPYNPYGGAAPQPPAYGSNPYGQPDPSQQSNPYAQPPQYAYPPAGGYAPVQPPAERPRTLQLAFWLILAAGVVSALSSWLLDRTQFFAGIIRSEWDLFQSELRRQMEADPSLGNDPQLQQMLENPDQMMNAISGAMTAFTMVSIVLTLIAYFLVGFFVGRGVNAMRIIATILAALSLLGLLSVVPTIAMYANAADVGMLTSAYVASVLLGIAGVVCSWLRPSSQYIAQRRAARQAGYR</sequence>
<feature type="transmembrane region" description="Helical" evidence="2">
    <location>
        <begin position="183"/>
        <end position="206"/>
    </location>
</feature>
<dbReference type="RefSeq" id="WP_138926654.1">
    <property type="nucleotide sequence ID" value="NZ_CP034412.1"/>
</dbReference>
<evidence type="ECO:0000313" key="3">
    <source>
        <dbReference type="EMBL" id="QCY47914.1"/>
    </source>
</evidence>
<keyword evidence="2" id="KW-1133">Transmembrane helix</keyword>
<name>A0A5B7WXH1_9MICC</name>
<keyword evidence="2" id="KW-0812">Transmembrane</keyword>
<accession>A0A5B7WXH1</accession>